<dbReference type="AlphaFoldDB" id="A0A1H0SZI5"/>
<name>A0A1H0SZI5_9MICO</name>
<evidence type="ECO:0000313" key="2">
    <source>
        <dbReference type="EMBL" id="SDP47272.1"/>
    </source>
</evidence>
<proteinExistence type="predicted"/>
<accession>A0A1H0SZI5</accession>
<dbReference type="EMBL" id="LT629711">
    <property type="protein sequence ID" value="SDP47272.1"/>
    <property type="molecule type" value="Genomic_DNA"/>
</dbReference>
<feature type="transmembrane region" description="Helical" evidence="1">
    <location>
        <begin position="216"/>
        <end position="237"/>
    </location>
</feature>
<organism evidence="2 3">
    <name type="scientific">Pedococcus dokdonensis</name>
    <dbReference type="NCBI Taxonomy" id="443156"/>
    <lineage>
        <taxon>Bacteria</taxon>
        <taxon>Bacillati</taxon>
        <taxon>Actinomycetota</taxon>
        <taxon>Actinomycetes</taxon>
        <taxon>Micrococcales</taxon>
        <taxon>Intrasporangiaceae</taxon>
        <taxon>Pedococcus</taxon>
    </lineage>
</organism>
<feature type="transmembrane region" description="Helical" evidence="1">
    <location>
        <begin position="6"/>
        <end position="23"/>
    </location>
</feature>
<reference evidence="3" key="1">
    <citation type="submission" date="2016-10" db="EMBL/GenBank/DDBJ databases">
        <authorList>
            <person name="Varghese N."/>
            <person name="Submissions S."/>
        </authorList>
    </citation>
    <scope>NUCLEOTIDE SEQUENCE [LARGE SCALE GENOMIC DNA]</scope>
    <source>
        <strain evidence="3">DSM 22329</strain>
    </source>
</reference>
<keyword evidence="1" id="KW-0812">Transmembrane</keyword>
<evidence type="ECO:0000313" key="3">
    <source>
        <dbReference type="Proteomes" id="UP000199077"/>
    </source>
</evidence>
<evidence type="ECO:0000256" key="1">
    <source>
        <dbReference type="SAM" id="Phobius"/>
    </source>
</evidence>
<sequence>MAGQVVGLLVLPLVVGLLVSGVLRVVDTVRSRGAARAAQARSLVASAATGLAGLAATAVWLSFEGDLTEGVVPAALPAVACTVAVLTAAVAELTWPRPAGAVRTADLTSRRTPRPARLSRLVVVGLSATALALLVGTLTAAPDGRSFDRTAPGFAAMGFPYPGAPYAVTVGIASVVLALATWFGWSRVDARPSLGPGHAELDAAIRGASMVRVLRPAAVGSLTTAAALWLSMGATIGTVTQNLRMNVASAPQPPFDWVQNLGFAAVGAGVALLLLTLAALLSGSPRLPRQDPAPVRDPAEVGA</sequence>
<feature type="transmembrane region" description="Helical" evidence="1">
    <location>
        <begin position="257"/>
        <end position="281"/>
    </location>
</feature>
<feature type="transmembrane region" description="Helical" evidence="1">
    <location>
        <begin position="43"/>
        <end position="63"/>
    </location>
</feature>
<feature type="transmembrane region" description="Helical" evidence="1">
    <location>
        <begin position="161"/>
        <end position="185"/>
    </location>
</feature>
<keyword evidence="1" id="KW-1133">Transmembrane helix</keyword>
<dbReference type="OrthoDB" id="4843442at2"/>
<keyword evidence="1" id="KW-0472">Membrane</keyword>
<dbReference type="RefSeq" id="WP_091786124.1">
    <property type="nucleotide sequence ID" value="NZ_LT629711.1"/>
</dbReference>
<dbReference type="Proteomes" id="UP000199077">
    <property type="component" value="Chromosome I"/>
</dbReference>
<dbReference type="STRING" id="443156.SAMN04489867_2576"/>
<feature type="transmembrane region" description="Helical" evidence="1">
    <location>
        <begin position="121"/>
        <end position="141"/>
    </location>
</feature>
<gene>
    <name evidence="2" type="ORF">SAMN04489867_2576</name>
</gene>
<protein>
    <submittedName>
        <fullName evidence="2">Uncharacterized protein</fullName>
    </submittedName>
</protein>
<keyword evidence="3" id="KW-1185">Reference proteome</keyword>
<feature type="transmembrane region" description="Helical" evidence="1">
    <location>
        <begin position="75"/>
        <end position="95"/>
    </location>
</feature>